<sequence>MQDLRINEQRLWDTLMEMGEIGGTEKGGCNRLAGTDLDKQARDLFVAWCEACGCTVDVDKIGNIFARRPGKYNDLPAVGTGSHLDTQPTGGKFDGVFGVLSGVEVLRTIHENNIETPTAMEFSVWTNEEGSRFQPAMQGSGTYVGRFDLETELNKTDVNGIRLGDELERIGYLGDMELGSRNMGAFFEAHIEQGPILEDEEKAIGIVRLGQGIRWYNVEVVGRPSHSGTTPMHLRKDAMLTAAAIVSEMNAIALRHENGLGTVGFMQVWPNSRNTIPGNVKFSADLRNPRPDVLLKMHEELIAYCEKIAEEHGLDVNLDPFWYFAPVEFNASDDVKAATEKLGYSHMDIYAGAGHDACYMADLVPTGMIFTPCLNGISHNEAEYSSPEECAAGANVLLHTMLEASERIAKEHQQHSNKRRKNAGCEF</sequence>
<evidence type="ECO:0000256" key="3">
    <source>
        <dbReference type="PIRSR" id="PIRSR001235-1"/>
    </source>
</evidence>
<evidence type="ECO:0000256" key="2">
    <source>
        <dbReference type="ARBA" id="ARBA00022801"/>
    </source>
</evidence>
<dbReference type="NCBIfam" id="TIGR01879">
    <property type="entry name" value="hydantase"/>
    <property type="match status" value="1"/>
</dbReference>
<keyword evidence="2 5" id="KW-0378">Hydrolase</keyword>
<dbReference type="EMBL" id="AYOZ01000062">
    <property type="protein sequence ID" value="ETI57768.1"/>
    <property type="molecule type" value="Genomic_DNA"/>
</dbReference>
<reference evidence="5 6" key="1">
    <citation type="journal article" date="2014" name="Genome Announc.">
        <title>Draft Genome Sequence of Marinomonas sp. Strain D104, a Polycyclic Aromatic Hydrocarbon-Degrading Bacterium from the Deep-Sea Sediment of the Arctic Ocean.</title>
        <authorList>
            <person name="Dong C."/>
            <person name="Bai X."/>
            <person name="Lai Q."/>
            <person name="Xie Y."/>
            <person name="Chen X."/>
            <person name="Shao Z."/>
        </authorList>
    </citation>
    <scope>NUCLEOTIDE SEQUENCE [LARGE SCALE GENOMIC DNA]</scope>
    <source>
        <strain evidence="5 6">D104</strain>
    </source>
</reference>
<feature type="domain" description="Peptidase M20 dimerisation" evidence="4">
    <location>
        <begin position="212"/>
        <end position="311"/>
    </location>
</feature>
<evidence type="ECO:0000259" key="4">
    <source>
        <dbReference type="Pfam" id="PF07687"/>
    </source>
</evidence>
<dbReference type="InterPro" id="IPR011650">
    <property type="entry name" value="Peptidase_M20_dimer"/>
</dbReference>
<dbReference type="Pfam" id="PF07687">
    <property type="entry name" value="M20_dimer"/>
    <property type="match status" value="1"/>
</dbReference>
<dbReference type="PATRIC" id="fig|1208321.3.peg.3578"/>
<dbReference type="CDD" id="cd03884">
    <property type="entry name" value="M20_bAS"/>
    <property type="match status" value="1"/>
</dbReference>
<evidence type="ECO:0000256" key="1">
    <source>
        <dbReference type="ARBA" id="ARBA00006153"/>
    </source>
</evidence>
<name>W1RSF4_9GAMM</name>
<feature type="binding site" evidence="3">
    <location>
        <position position="94"/>
    </location>
    <ligand>
        <name>Zn(2+)</name>
        <dbReference type="ChEBI" id="CHEBI:29105"/>
        <label>2</label>
    </ligand>
</feature>
<feature type="binding site" evidence="3">
    <location>
        <position position="83"/>
    </location>
    <ligand>
        <name>Zn(2+)</name>
        <dbReference type="ChEBI" id="CHEBI:29105"/>
        <label>1</label>
    </ligand>
</feature>
<feature type="binding site" evidence="3">
    <location>
        <position position="379"/>
    </location>
    <ligand>
        <name>Zn(2+)</name>
        <dbReference type="ChEBI" id="CHEBI:29105"/>
        <label>2</label>
    </ligand>
</feature>
<dbReference type="NCBIfam" id="NF006771">
    <property type="entry name" value="PRK09290.1-5"/>
    <property type="match status" value="1"/>
</dbReference>
<dbReference type="Proteomes" id="UP000018857">
    <property type="component" value="Unassembled WGS sequence"/>
</dbReference>
<dbReference type="PIRSF" id="PIRSF001235">
    <property type="entry name" value="Amidase_carbamoylase"/>
    <property type="match status" value="1"/>
</dbReference>
<keyword evidence="3" id="KW-0862">Zinc</keyword>
<dbReference type="PANTHER" id="PTHR32494:SF5">
    <property type="entry name" value="ALLANTOATE AMIDOHYDROLASE"/>
    <property type="match status" value="1"/>
</dbReference>
<dbReference type="InterPro" id="IPR036264">
    <property type="entry name" value="Bact_exopeptidase_dim_dom"/>
</dbReference>
<dbReference type="SUPFAM" id="SSF55031">
    <property type="entry name" value="Bacterial exopeptidase dimerisation domain"/>
    <property type="match status" value="1"/>
</dbReference>
<dbReference type="NCBIfam" id="NF006769">
    <property type="entry name" value="PRK09290.1-3"/>
    <property type="match status" value="1"/>
</dbReference>
<dbReference type="eggNOG" id="COG0624">
    <property type="taxonomic scope" value="Bacteria"/>
</dbReference>
<accession>W1RSF4</accession>
<keyword evidence="6" id="KW-1185">Reference proteome</keyword>
<dbReference type="GO" id="GO:0046872">
    <property type="term" value="F:metal ion binding"/>
    <property type="evidence" value="ECO:0007669"/>
    <property type="project" value="UniProtKB-KW"/>
</dbReference>
<gene>
    <name evidence="5" type="ORF">D104_18055</name>
</gene>
<protein>
    <submittedName>
        <fullName evidence="5">Allantoate amidohydrolase</fullName>
    </submittedName>
</protein>
<dbReference type="Pfam" id="PF01546">
    <property type="entry name" value="Peptidase_M20"/>
    <property type="match status" value="1"/>
</dbReference>
<organism evidence="5 6">
    <name type="scientific">Marinomonas profundimaris</name>
    <dbReference type="NCBI Taxonomy" id="1208321"/>
    <lineage>
        <taxon>Bacteria</taxon>
        <taxon>Pseudomonadati</taxon>
        <taxon>Pseudomonadota</taxon>
        <taxon>Gammaproteobacteria</taxon>
        <taxon>Oceanospirillales</taxon>
        <taxon>Oceanospirillaceae</taxon>
        <taxon>Marinomonas</taxon>
    </lineage>
</organism>
<dbReference type="GO" id="GO:0016813">
    <property type="term" value="F:hydrolase activity, acting on carbon-nitrogen (but not peptide) bonds, in linear amidines"/>
    <property type="evidence" value="ECO:0007669"/>
    <property type="project" value="InterPro"/>
</dbReference>
<comment type="similarity">
    <text evidence="1">Belongs to the peptidase M20 family.</text>
</comment>
<dbReference type="InterPro" id="IPR010158">
    <property type="entry name" value="Amidase_Cbmase"/>
</dbReference>
<keyword evidence="3" id="KW-0479">Metal-binding</keyword>
<proteinExistence type="inferred from homology"/>
<dbReference type="InterPro" id="IPR002933">
    <property type="entry name" value="Peptidase_M20"/>
</dbReference>
<feature type="binding site" evidence="3">
    <location>
        <position position="190"/>
    </location>
    <ligand>
        <name>Zn(2+)</name>
        <dbReference type="ChEBI" id="CHEBI:29105"/>
        <label>1</label>
    </ligand>
</feature>
<comment type="cofactor">
    <cofactor evidence="3">
        <name>Zn(2+)</name>
        <dbReference type="ChEBI" id="CHEBI:29105"/>
    </cofactor>
    <text evidence="3">Binds 2 Zn(2+) ions per subunit.</text>
</comment>
<dbReference type="RefSeq" id="WP_024025627.1">
    <property type="nucleotide sequence ID" value="NZ_AYOZ01000062.1"/>
</dbReference>
<dbReference type="AlphaFoldDB" id="W1RSF4"/>
<dbReference type="PANTHER" id="PTHR32494">
    <property type="entry name" value="ALLANTOATE DEIMINASE-RELATED"/>
    <property type="match status" value="1"/>
</dbReference>
<evidence type="ECO:0000313" key="6">
    <source>
        <dbReference type="Proteomes" id="UP000018857"/>
    </source>
</evidence>
<dbReference type="Gene3D" id="3.30.70.360">
    <property type="match status" value="1"/>
</dbReference>
<dbReference type="OrthoDB" id="9808195at2"/>
<dbReference type="Gene3D" id="3.40.630.10">
    <property type="entry name" value="Zn peptidases"/>
    <property type="match status" value="1"/>
</dbReference>
<evidence type="ECO:0000313" key="5">
    <source>
        <dbReference type="EMBL" id="ETI57768.1"/>
    </source>
</evidence>
<dbReference type="SUPFAM" id="SSF53187">
    <property type="entry name" value="Zn-dependent exopeptidases"/>
    <property type="match status" value="1"/>
</dbReference>
<feature type="binding site" evidence="3">
    <location>
        <position position="129"/>
    </location>
    <ligand>
        <name>Zn(2+)</name>
        <dbReference type="ChEBI" id="CHEBI:29105"/>
        <label>2</label>
    </ligand>
</feature>
<dbReference type="STRING" id="1208321.D104_18055"/>
<comment type="caution">
    <text evidence="5">The sequence shown here is derived from an EMBL/GenBank/DDBJ whole genome shotgun (WGS) entry which is preliminary data.</text>
</comment>
<feature type="binding site" evidence="3">
    <location>
        <position position="94"/>
    </location>
    <ligand>
        <name>Zn(2+)</name>
        <dbReference type="ChEBI" id="CHEBI:29105"/>
        <label>1</label>
    </ligand>
</feature>